<evidence type="ECO:0000313" key="2">
    <source>
        <dbReference type="EMBL" id="MFC3156373.1"/>
    </source>
</evidence>
<gene>
    <name evidence="2" type="ORF">ACFOEB_14265</name>
</gene>
<dbReference type="CDD" id="cd01741">
    <property type="entry name" value="GATase1_1"/>
    <property type="match status" value="1"/>
</dbReference>
<dbReference type="Proteomes" id="UP001595548">
    <property type="component" value="Unassembled WGS sequence"/>
</dbReference>
<keyword evidence="3" id="KW-1185">Reference proteome</keyword>
<organism evidence="2 3">
    <name type="scientific">Gilvimarinus japonicus</name>
    <dbReference type="NCBI Taxonomy" id="1796469"/>
    <lineage>
        <taxon>Bacteria</taxon>
        <taxon>Pseudomonadati</taxon>
        <taxon>Pseudomonadota</taxon>
        <taxon>Gammaproteobacteria</taxon>
        <taxon>Cellvibrionales</taxon>
        <taxon>Cellvibrionaceae</taxon>
        <taxon>Gilvimarinus</taxon>
    </lineage>
</organism>
<dbReference type="InterPro" id="IPR044992">
    <property type="entry name" value="ChyE-like"/>
</dbReference>
<dbReference type="InterPro" id="IPR029062">
    <property type="entry name" value="Class_I_gatase-like"/>
</dbReference>
<name>A0ABV7HUC4_9GAMM</name>
<evidence type="ECO:0000313" key="3">
    <source>
        <dbReference type="Proteomes" id="UP001595548"/>
    </source>
</evidence>
<comment type="caution">
    <text evidence="2">The sequence shown here is derived from an EMBL/GenBank/DDBJ whole genome shotgun (WGS) entry which is preliminary data.</text>
</comment>
<dbReference type="SUPFAM" id="SSF52317">
    <property type="entry name" value="Class I glutamine amidotransferase-like"/>
    <property type="match status" value="1"/>
</dbReference>
<dbReference type="RefSeq" id="WP_382417576.1">
    <property type="nucleotide sequence ID" value="NZ_AP031500.1"/>
</dbReference>
<dbReference type="EMBL" id="JBHRTL010000030">
    <property type="protein sequence ID" value="MFC3156373.1"/>
    <property type="molecule type" value="Genomic_DNA"/>
</dbReference>
<evidence type="ECO:0000259" key="1">
    <source>
        <dbReference type="Pfam" id="PF00117"/>
    </source>
</evidence>
<feature type="domain" description="Glutamine amidotransferase" evidence="1">
    <location>
        <begin position="37"/>
        <end position="182"/>
    </location>
</feature>
<sequence length="231" mass="25086">MRISVLQHVPFEGIGSMADEFAARGYCITTHHLYRNEPLPEQDEFDWLVVMGGPMNVDDTAQYPWLTAEKHLIATAISGGKRVLGICLGAQLIARALGAPVTPGRHREIGWHPIQGVPTRSIYGPLFASNPTVFHWHGDTFALPQGALPLAASEACEQQAFAFGTRVLALQFHLETTTDSAQALLKHCGDELDGSRYVQSADAITGSAEQFAAIRVLMAHAIEIMANADIE</sequence>
<dbReference type="InterPro" id="IPR017926">
    <property type="entry name" value="GATASE"/>
</dbReference>
<dbReference type="Gene3D" id="3.40.50.880">
    <property type="match status" value="1"/>
</dbReference>
<dbReference type="PROSITE" id="PS51273">
    <property type="entry name" value="GATASE_TYPE_1"/>
    <property type="match status" value="1"/>
</dbReference>
<keyword evidence="2" id="KW-0315">Glutamine amidotransferase</keyword>
<accession>A0ABV7HUC4</accession>
<dbReference type="PANTHER" id="PTHR42695">
    <property type="entry name" value="GLUTAMINE AMIDOTRANSFERASE YLR126C-RELATED"/>
    <property type="match status" value="1"/>
</dbReference>
<dbReference type="PANTHER" id="PTHR42695:SF5">
    <property type="entry name" value="GLUTAMINE AMIDOTRANSFERASE YLR126C-RELATED"/>
    <property type="match status" value="1"/>
</dbReference>
<reference evidence="3" key="1">
    <citation type="journal article" date="2019" name="Int. J. Syst. Evol. Microbiol.">
        <title>The Global Catalogue of Microorganisms (GCM) 10K type strain sequencing project: providing services to taxonomists for standard genome sequencing and annotation.</title>
        <authorList>
            <consortium name="The Broad Institute Genomics Platform"/>
            <consortium name="The Broad Institute Genome Sequencing Center for Infectious Disease"/>
            <person name="Wu L."/>
            <person name="Ma J."/>
        </authorList>
    </citation>
    <scope>NUCLEOTIDE SEQUENCE [LARGE SCALE GENOMIC DNA]</scope>
    <source>
        <strain evidence="3">KCTC 52141</strain>
    </source>
</reference>
<protein>
    <submittedName>
        <fullName evidence="2">Type 1 glutamine amidotransferase</fullName>
    </submittedName>
</protein>
<dbReference type="Pfam" id="PF00117">
    <property type="entry name" value="GATase"/>
    <property type="match status" value="1"/>
</dbReference>
<proteinExistence type="predicted"/>